<evidence type="ECO:0000313" key="7">
    <source>
        <dbReference type="EMBL" id="KAL3515527.1"/>
    </source>
</evidence>
<keyword evidence="2 4" id="KW-0808">Transferase</keyword>
<dbReference type="FunFam" id="3.40.50.2000:FF:000027">
    <property type="entry name" value="Glycosyltransferase"/>
    <property type="match status" value="1"/>
</dbReference>
<dbReference type="Pfam" id="PF00201">
    <property type="entry name" value="UDPGT"/>
    <property type="match status" value="1"/>
</dbReference>
<dbReference type="InterPro" id="IPR002213">
    <property type="entry name" value="UDP_glucos_trans"/>
</dbReference>
<protein>
    <recommendedName>
        <fullName evidence="5">Glycosyltransferase</fullName>
        <ecNumber evidence="5">2.4.1.-</ecNumber>
    </recommendedName>
</protein>
<dbReference type="EC" id="2.4.1.-" evidence="5"/>
<dbReference type="InterPro" id="IPR058980">
    <property type="entry name" value="Glyco_transf_N"/>
</dbReference>
<dbReference type="Proteomes" id="UP001630127">
    <property type="component" value="Unassembled WGS sequence"/>
</dbReference>
<comment type="caution">
    <text evidence="7">The sequence shown here is derived from an EMBL/GenBank/DDBJ whole genome shotgun (WGS) entry which is preliminary data.</text>
</comment>
<dbReference type="EMBL" id="JBJUIK010000010">
    <property type="protein sequence ID" value="KAL3515527.1"/>
    <property type="molecule type" value="Genomic_DNA"/>
</dbReference>
<evidence type="ECO:0000259" key="6">
    <source>
        <dbReference type="Pfam" id="PF26168"/>
    </source>
</evidence>
<evidence type="ECO:0000256" key="3">
    <source>
        <dbReference type="ARBA" id="ARBA00051003"/>
    </source>
</evidence>
<keyword evidence="8" id="KW-1185">Reference proteome</keyword>
<dbReference type="SUPFAM" id="SSF53756">
    <property type="entry name" value="UDP-Glycosyltransferase/glycogen phosphorylase"/>
    <property type="match status" value="1"/>
</dbReference>
<comment type="catalytic activity">
    <reaction evidence="3">
        <text>7-deoxyloganetin + UDP-alpha-D-glucose = 7-deoxyloganin + UDP + H(+)</text>
        <dbReference type="Rhea" id="RHEA:39899"/>
        <dbReference type="ChEBI" id="CHEBI:15378"/>
        <dbReference type="ChEBI" id="CHEBI:18370"/>
        <dbReference type="ChEBI" id="CHEBI:58223"/>
        <dbReference type="ChEBI" id="CHEBI:58885"/>
        <dbReference type="ChEBI" id="CHEBI:76849"/>
        <dbReference type="EC" id="2.4.1.324"/>
    </reaction>
</comment>
<sequence>MDSTSDTEHQQQPHAVCLPFPSQGHINPMLKLAILLHQRGFHITFVNTEYNHRRLLKARGPKSLDGFQGFQFKTIPDGLSTSTDDKNNATQDIPSLCDSTRKHCLGPLKELIKKLKDPAVTCIICDAIMSFALEAAEEIGVPGVVFRTANACSLMCFRHVGHLVEKGLVPLKDASYLKNGYLDTTIDWLPGMPEIRLRDFPSFIRTTDPNNIMLSFAITEPAKASKAKAIIINTFDSLEFDVLRALSTSWPPIYTIGPLQLLINQQLPQNSNYESIGSNMWKEEAECIKWLNEKEANSVLYVNFGSIAVLNADQLGEFAWGLAKSKKSFLWIIRPDLVVGDSTVLPREFVEETKERGLIAGWCPQEQVLKHPSTGGFLTHCGWNSILESLCCGVPMICWPFFADQLINCRYACVEWGVGMEVNVNVERNEVENVVRELMDGEKGVAMRRKAMEWKRKAEEATGLDGSSFLNFNRIVNAVLLSKA</sequence>
<dbReference type="CDD" id="cd03784">
    <property type="entry name" value="GT1_Gtf-like"/>
    <property type="match status" value="1"/>
</dbReference>
<evidence type="ECO:0000256" key="4">
    <source>
        <dbReference type="RuleBase" id="RU003718"/>
    </source>
</evidence>
<evidence type="ECO:0000256" key="2">
    <source>
        <dbReference type="ARBA" id="ARBA00022679"/>
    </source>
</evidence>
<gene>
    <name evidence="7" type="ORF">ACH5RR_022429</name>
</gene>
<evidence type="ECO:0000256" key="5">
    <source>
        <dbReference type="RuleBase" id="RU362057"/>
    </source>
</evidence>
<dbReference type="AlphaFoldDB" id="A0ABD2ZAY8"/>
<dbReference type="GO" id="GO:0035251">
    <property type="term" value="F:UDP-glucosyltransferase activity"/>
    <property type="evidence" value="ECO:0007669"/>
    <property type="project" value="UniProtKB-ARBA"/>
</dbReference>
<dbReference type="PANTHER" id="PTHR11926">
    <property type="entry name" value="GLUCOSYL/GLUCURONOSYL TRANSFERASES"/>
    <property type="match status" value="1"/>
</dbReference>
<name>A0ABD2ZAY8_9GENT</name>
<dbReference type="Pfam" id="PF26168">
    <property type="entry name" value="Glyco_transf_N"/>
    <property type="match status" value="1"/>
</dbReference>
<dbReference type="PROSITE" id="PS00375">
    <property type="entry name" value="UDPGT"/>
    <property type="match status" value="1"/>
</dbReference>
<feature type="domain" description="Glycosyltransferase N-terminal" evidence="6">
    <location>
        <begin position="16"/>
        <end position="139"/>
    </location>
</feature>
<dbReference type="PANTHER" id="PTHR11926:SF1445">
    <property type="entry name" value="GLYCOSYLTRANSFERASE"/>
    <property type="match status" value="1"/>
</dbReference>
<proteinExistence type="inferred from homology"/>
<comment type="similarity">
    <text evidence="1 4">Belongs to the UDP-glycosyltransferase family.</text>
</comment>
<evidence type="ECO:0000256" key="1">
    <source>
        <dbReference type="ARBA" id="ARBA00009995"/>
    </source>
</evidence>
<dbReference type="FunFam" id="3.40.50.2000:FF:000055">
    <property type="entry name" value="Glycosyltransferase"/>
    <property type="match status" value="1"/>
</dbReference>
<evidence type="ECO:0000313" key="8">
    <source>
        <dbReference type="Proteomes" id="UP001630127"/>
    </source>
</evidence>
<accession>A0ABD2ZAY8</accession>
<keyword evidence="4" id="KW-0328">Glycosyltransferase</keyword>
<organism evidence="7 8">
    <name type="scientific">Cinchona calisaya</name>
    <dbReference type="NCBI Taxonomy" id="153742"/>
    <lineage>
        <taxon>Eukaryota</taxon>
        <taxon>Viridiplantae</taxon>
        <taxon>Streptophyta</taxon>
        <taxon>Embryophyta</taxon>
        <taxon>Tracheophyta</taxon>
        <taxon>Spermatophyta</taxon>
        <taxon>Magnoliopsida</taxon>
        <taxon>eudicotyledons</taxon>
        <taxon>Gunneridae</taxon>
        <taxon>Pentapetalae</taxon>
        <taxon>asterids</taxon>
        <taxon>lamiids</taxon>
        <taxon>Gentianales</taxon>
        <taxon>Rubiaceae</taxon>
        <taxon>Cinchonoideae</taxon>
        <taxon>Cinchoneae</taxon>
        <taxon>Cinchona</taxon>
    </lineage>
</organism>
<dbReference type="InterPro" id="IPR035595">
    <property type="entry name" value="UDP_glycos_trans_CS"/>
</dbReference>
<reference evidence="7 8" key="1">
    <citation type="submission" date="2024-11" db="EMBL/GenBank/DDBJ databases">
        <title>A near-complete genome assembly of Cinchona calisaya.</title>
        <authorList>
            <person name="Lian D.C."/>
            <person name="Zhao X.W."/>
            <person name="Wei L."/>
        </authorList>
    </citation>
    <scope>NUCLEOTIDE SEQUENCE [LARGE SCALE GENOMIC DNA]</scope>
    <source>
        <tissue evidence="7">Nenye</tissue>
    </source>
</reference>
<dbReference type="Gene3D" id="3.40.50.2000">
    <property type="entry name" value="Glycogen Phosphorylase B"/>
    <property type="match status" value="2"/>
</dbReference>